<keyword evidence="1" id="KW-1133">Transmembrane helix</keyword>
<evidence type="ECO:0000313" key="3">
    <source>
        <dbReference type="Proteomes" id="UP001220238"/>
    </source>
</evidence>
<dbReference type="Pfam" id="PF09604">
    <property type="entry name" value="Potass_KdpF"/>
    <property type="match status" value="1"/>
</dbReference>
<name>A0AB38XW28_CORAY</name>
<feature type="transmembrane region" description="Helical" evidence="1">
    <location>
        <begin position="6"/>
        <end position="24"/>
    </location>
</feature>
<accession>A0AB38XW28</accession>
<dbReference type="EMBL" id="CP120206">
    <property type="protein sequence ID" value="WET44134.1"/>
    <property type="molecule type" value="Genomic_DNA"/>
</dbReference>
<keyword evidence="1" id="KW-0812">Transmembrane</keyword>
<reference evidence="2" key="1">
    <citation type="submission" date="2023-03" db="EMBL/GenBank/DDBJ databases">
        <title>Corynebacterium amycolatum SB-1.</title>
        <authorList>
            <person name="Jo H."/>
        </authorList>
    </citation>
    <scope>NUCLEOTIDE SEQUENCE</scope>
    <source>
        <strain evidence="2">SB-1</strain>
    </source>
</reference>
<dbReference type="InterPro" id="IPR011726">
    <property type="entry name" value="KdpF"/>
</dbReference>
<sequence>MTWELIVGAILGLAALGYVLVALIDPERFS</sequence>
<dbReference type="RefSeq" id="WP_016421618.1">
    <property type="nucleotide sequence ID" value="NZ_CP046975.1"/>
</dbReference>
<dbReference type="GeneID" id="92768058"/>
<evidence type="ECO:0000313" key="2">
    <source>
        <dbReference type="EMBL" id="WET44134.1"/>
    </source>
</evidence>
<proteinExistence type="predicted"/>
<dbReference type="AlphaFoldDB" id="A0AB38XW28"/>
<organism evidence="2 3">
    <name type="scientific">Corynebacterium amycolatum</name>
    <dbReference type="NCBI Taxonomy" id="43765"/>
    <lineage>
        <taxon>Bacteria</taxon>
        <taxon>Bacillati</taxon>
        <taxon>Actinomycetota</taxon>
        <taxon>Actinomycetes</taxon>
        <taxon>Mycobacteriales</taxon>
        <taxon>Corynebacteriaceae</taxon>
        <taxon>Corynebacterium</taxon>
    </lineage>
</organism>
<dbReference type="GO" id="GO:0005886">
    <property type="term" value="C:plasma membrane"/>
    <property type="evidence" value="ECO:0007669"/>
    <property type="project" value="InterPro"/>
</dbReference>
<dbReference type="Proteomes" id="UP001220238">
    <property type="component" value="Chromosome"/>
</dbReference>
<evidence type="ECO:0000256" key="1">
    <source>
        <dbReference type="SAM" id="Phobius"/>
    </source>
</evidence>
<dbReference type="GO" id="GO:0008556">
    <property type="term" value="F:P-type potassium transmembrane transporter activity"/>
    <property type="evidence" value="ECO:0007669"/>
    <property type="project" value="InterPro"/>
</dbReference>
<keyword evidence="1" id="KW-0472">Membrane</keyword>
<protein>
    <submittedName>
        <fullName evidence="2">Potassium-transporting ATPase subunit F</fullName>
    </submittedName>
</protein>
<gene>
    <name evidence="2" type="ORF">P2W56_01350</name>
</gene>